<sequence>MDLTNGDASSWISKRTIQPNIRFSISNAPLKLDKGLLAKRSAKIAAILEENPYDDLAIFFQQIKPNHDTLELIARFCHGFQIHITSNNIIPLICLSHQLQMTETHSPNNLLEKTLTFLEQKILNNWDESIKSLRASSAQTIQQAIAIGLFNGYLSALTTQALSSPSCLVGSRPASVDPSFKPVNNATRRKLFVVEDHSICSNATSEELTSLPLYVYEPVMDAMARQQVPKDYITASLFQYLKNHQSDKQVIEAIERLLPGENYVTTPLLLELYALSVSVGAGPECITGLETRIGKQLDRITLKELLALDLGVENLRQILKGFYGNYNENDTAGLIAVAELMEKYLIEIAKETSLETSSFTKVAEMVSSTSSVGSYRCTDGIYRAVDVYLDTHRELSEPEKEAVCQVLEFEKMSKEACGHATQNPRLPLRVVVQALFVAQLQLRDDISKAVGPSCNNSNAEEGEDGGEIKAVEEEEEEEEDGWGDERWEIVGGGHRRSCCGKSGGRKKVSLWKEVKRKFGCMSSENYQSLCDCNCQVKKRKKFNL</sequence>
<evidence type="ECO:0000256" key="3">
    <source>
        <dbReference type="PROSITE-ProRule" id="PRU00982"/>
    </source>
</evidence>
<evidence type="ECO:0000259" key="4">
    <source>
        <dbReference type="PROSITE" id="PS51649"/>
    </source>
</evidence>
<proteinExistence type="inferred from homology"/>
<protein>
    <recommendedName>
        <fullName evidence="4">NPH3 domain-containing protein</fullName>
    </recommendedName>
</protein>
<feature type="domain" description="NPH3" evidence="4">
    <location>
        <begin position="202"/>
        <end position="441"/>
    </location>
</feature>
<dbReference type="Pfam" id="PF03000">
    <property type="entry name" value="NPH3"/>
    <property type="match status" value="1"/>
</dbReference>
<dbReference type="Proteomes" id="UP001443914">
    <property type="component" value="Unassembled WGS sequence"/>
</dbReference>
<dbReference type="AlphaFoldDB" id="A0AAW1HIT6"/>
<evidence type="ECO:0000313" key="6">
    <source>
        <dbReference type="Proteomes" id="UP001443914"/>
    </source>
</evidence>
<evidence type="ECO:0000313" key="5">
    <source>
        <dbReference type="EMBL" id="KAK9675709.1"/>
    </source>
</evidence>
<gene>
    <name evidence="5" type="ORF">RND81_11G025400</name>
</gene>
<dbReference type="InterPro" id="IPR027356">
    <property type="entry name" value="NPH3_dom"/>
</dbReference>
<comment type="pathway">
    <text evidence="1">Protein modification; protein ubiquitination.</text>
</comment>
<dbReference type="PANTHER" id="PTHR32370">
    <property type="entry name" value="OS12G0117600 PROTEIN"/>
    <property type="match status" value="1"/>
</dbReference>
<dbReference type="EMBL" id="JBDFQZ010000011">
    <property type="protein sequence ID" value="KAK9675709.1"/>
    <property type="molecule type" value="Genomic_DNA"/>
</dbReference>
<dbReference type="PROSITE" id="PS51649">
    <property type="entry name" value="NPH3"/>
    <property type="match status" value="1"/>
</dbReference>
<reference evidence="5" key="1">
    <citation type="submission" date="2024-03" db="EMBL/GenBank/DDBJ databases">
        <title>WGS assembly of Saponaria officinalis var. Norfolk2.</title>
        <authorList>
            <person name="Jenkins J."/>
            <person name="Shu S."/>
            <person name="Grimwood J."/>
            <person name="Barry K."/>
            <person name="Goodstein D."/>
            <person name="Schmutz J."/>
            <person name="Leebens-Mack J."/>
            <person name="Osbourn A."/>
        </authorList>
    </citation>
    <scope>NUCLEOTIDE SEQUENCE [LARGE SCALE GENOMIC DNA]</scope>
    <source>
        <strain evidence="5">JIC</strain>
    </source>
</reference>
<dbReference type="InterPro" id="IPR043454">
    <property type="entry name" value="NPH3/RPT2-like"/>
</dbReference>
<organism evidence="5 6">
    <name type="scientific">Saponaria officinalis</name>
    <name type="common">Common soapwort</name>
    <name type="synonym">Lychnis saponaria</name>
    <dbReference type="NCBI Taxonomy" id="3572"/>
    <lineage>
        <taxon>Eukaryota</taxon>
        <taxon>Viridiplantae</taxon>
        <taxon>Streptophyta</taxon>
        <taxon>Embryophyta</taxon>
        <taxon>Tracheophyta</taxon>
        <taxon>Spermatophyta</taxon>
        <taxon>Magnoliopsida</taxon>
        <taxon>eudicotyledons</taxon>
        <taxon>Gunneridae</taxon>
        <taxon>Pentapetalae</taxon>
        <taxon>Caryophyllales</taxon>
        <taxon>Caryophyllaceae</taxon>
        <taxon>Caryophylleae</taxon>
        <taxon>Saponaria</taxon>
    </lineage>
</organism>
<dbReference type="InterPro" id="IPR011333">
    <property type="entry name" value="SKP1/BTB/POZ_sf"/>
</dbReference>
<evidence type="ECO:0000256" key="1">
    <source>
        <dbReference type="ARBA" id="ARBA00004906"/>
    </source>
</evidence>
<accession>A0AAW1HIT6</accession>
<name>A0AAW1HIT6_SAPOF</name>
<keyword evidence="6" id="KW-1185">Reference proteome</keyword>
<evidence type="ECO:0000256" key="2">
    <source>
        <dbReference type="ARBA" id="ARBA00022786"/>
    </source>
</evidence>
<dbReference type="SUPFAM" id="SSF54695">
    <property type="entry name" value="POZ domain"/>
    <property type="match status" value="1"/>
</dbReference>
<comment type="caution">
    <text evidence="5">The sequence shown here is derived from an EMBL/GenBank/DDBJ whole genome shotgun (WGS) entry which is preliminary data.</text>
</comment>
<keyword evidence="2" id="KW-0833">Ubl conjugation pathway</keyword>
<comment type="similarity">
    <text evidence="3">Belongs to the NPH3 family.</text>
</comment>